<dbReference type="AlphaFoldDB" id="A0A852TJ53"/>
<reference evidence="2" key="2">
    <citation type="submission" date="2020-08" db="EMBL/GenBank/DDBJ databases">
        <title>The Agave Microbiome: Exploring the role of microbial communities in plant adaptations to desert environments.</title>
        <authorList>
            <person name="Partida-Martinez L.P."/>
        </authorList>
    </citation>
    <scope>NUCLEOTIDE SEQUENCE [LARGE SCALE GENOMIC DNA]</scope>
    <source>
        <strain evidence="2">AT2.8</strain>
    </source>
</reference>
<organism evidence="1 2">
    <name type="scientific">Neobacillus niacini</name>
    <dbReference type="NCBI Taxonomy" id="86668"/>
    <lineage>
        <taxon>Bacteria</taxon>
        <taxon>Bacillati</taxon>
        <taxon>Bacillota</taxon>
        <taxon>Bacilli</taxon>
        <taxon>Bacillales</taxon>
        <taxon>Bacillaceae</taxon>
        <taxon>Neobacillus</taxon>
    </lineage>
</organism>
<sequence length="169" mass="19826">MKKIEAVFLADLIKKSKTAKYDIKIIETVNGTLPGFHQWTNGKQSEAGFEITSLESDTSYYFLFLDWHRNDNYYLVIYLHNKSTTAAELRVIEEIDGIPHITWMYNPLKRDGKNDQRKAYFKQMFGSRKVNIKIPASPLDIEGFFDQLFRLCQNRIKADKIVDVFDFEI</sequence>
<accession>A0A852TJ53</accession>
<proteinExistence type="predicted"/>
<reference evidence="2" key="1">
    <citation type="submission" date="2020-07" db="EMBL/GenBank/DDBJ databases">
        <authorList>
            <person name="Partida-Martinez L."/>
            <person name="Huntemann M."/>
            <person name="Clum A."/>
            <person name="Wang J."/>
            <person name="Palaniappan K."/>
            <person name="Ritter S."/>
            <person name="Chen I.-M."/>
            <person name="Stamatis D."/>
            <person name="Reddy T."/>
            <person name="O'Malley R."/>
            <person name="Daum C."/>
            <person name="Shapiro N."/>
            <person name="Ivanova N."/>
            <person name="Kyrpides N."/>
            <person name="Woyke T."/>
        </authorList>
    </citation>
    <scope>NUCLEOTIDE SEQUENCE [LARGE SCALE GENOMIC DNA]</scope>
    <source>
        <strain evidence="2">AT2.8</strain>
    </source>
</reference>
<dbReference type="Proteomes" id="UP000548423">
    <property type="component" value="Unassembled WGS sequence"/>
</dbReference>
<dbReference type="EMBL" id="JACCBX010000012">
    <property type="protein sequence ID" value="NYE08195.1"/>
    <property type="molecule type" value="Genomic_DNA"/>
</dbReference>
<comment type="caution">
    <text evidence="1">The sequence shown here is derived from an EMBL/GenBank/DDBJ whole genome shotgun (WGS) entry which is preliminary data.</text>
</comment>
<protein>
    <submittedName>
        <fullName evidence="1">Uncharacterized protein</fullName>
    </submittedName>
</protein>
<gene>
    <name evidence="1" type="ORF">F4694_005038</name>
</gene>
<name>A0A852TJ53_9BACI</name>
<evidence type="ECO:0000313" key="2">
    <source>
        <dbReference type="Proteomes" id="UP000548423"/>
    </source>
</evidence>
<evidence type="ECO:0000313" key="1">
    <source>
        <dbReference type="EMBL" id="NYE08195.1"/>
    </source>
</evidence>